<dbReference type="OrthoDB" id="4304at2"/>
<dbReference type="PROSITE" id="PS51257">
    <property type="entry name" value="PROKAR_LIPOPROTEIN"/>
    <property type="match status" value="1"/>
</dbReference>
<dbReference type="STRING" id="1123243.SAMN02745190_00271"/>
<dbReference type="InterPro" id="IPR015001">
    <property type="entry name" value="DUF1850"/>
</dbReference>
<keyword evidence="2" id="KW-1185">Reference proteome</keyword>
<gene>
    <name evidence="1" type="ORF">SAMN02745190_00271</name>
</gene>
<dbReference type="EMBL" id="FQUG01000002">
    <property type="protein sequence ID" value="SHE36392.1"/>
    <property type="molecule type" value="Genomic_DNA"/>
</dbReference>
<reference evidence="1 2" key="1">
    <citation type="submission" date="2016-11" db="EMBL/GenBank/DDBJ databases">
        <authorList>
            <person name="Jaros S."/>
            <person name="Januszkiewicz K."/>
            <person name="Wedrychowicz H."/>
        </authorList>
    </citation>
    <scope>NUCLEOTIDE SEQUENCE [LARGE SCALE GENOMIC DNA]</scope>
    <source>
        <strain evidence="1 2">DSM 10502</strain>
    </source>
</reference>
<evidence type="ECO:0000313" key="1">
    <source>
        <dbReference type="EMBL" id="SHE36392.1"/>
    </source>
</evidence>
<evidence type="ECO:0008006" key="3">
    <source>
        <dbReference type="Google" id="ProtNLM"/>
    </source>
</evidence>
<name>A0A1M4SW26_9FIRM</name>
<dbReference type="RefSeq" id="WP_072934386.1">
    <property type="nucleotide sequence ID" value="NZ_FQUG01000002.1"/>
</dbReference>
<dbReference type="AlphaFoldDB" id="A0A1M4SW26"/>
<protein>
    <recommendedName>
        <fullName evidence="3">DUF1850 domain-containing protein</fullName>
    </recommendedName>
</protein>
<evidence type="ECO:0000313" key="2">
    <source>
        <dbReference type="Proteomes" id="UP000184404"/>
    </source>
</evidence>
<dbReference type="Proteomes" id="UP000184404">
    <property type="component" value="Unassembled WGS sequence"/>
</dbReference>
<accession>A0A1M4SW26</accession>
<sequence length="161" mass="18207">MKRRMTVLLLALVFVGVGCYIFCPRLVVSSDEKILFSVPAEKGLAFSTRFIHSVQKTPVEEYFTVNERIDGVVLHSTRYQSFGVGLPFLSTDGNFRRDGDWFVMEGMERKLSSVVLRPGVGTELTLRIKDKIFPLYEMVPLGTPITVQVVPRYKIWSGLDG</sequence>
<dbReference type="Pfam" id="PF08905">
    <property type="entry name" value="DUF1850"/>
    <property type="match status" value="1"/>
</dbReference>
<organism evidence="1 2">
    <name type="scientific">Schwartzia succinivorans DSM 10502</name>
    <dbReference type="NCBI Taxonomy" id="1123243"/>
    <lineage>
        <taxon>Bacteria</taxon>
        <taxon>Bacillati</taxon>
        <taxon>Bacillota</taxon>
        <taxon>Negativicutes</taxon>
        <taxon>Selenomonadales</taxon>
        <taxon>Selenomonadaceae</taxon>
        <taxon>Schwartzia</taxon>
    </lineage>
</organism>
<proteinExistence type="predicted"/>